<reference evidence="9 10" key="1">
    <citation type="submission" date="2024-09" db="EMBL/GenBank/DDBJ databases">
        <authorList>
            <person name="Sun Q."/>
            <person name="Mori K."/>
        </authorList>
    </citation>
    <scope>NUCLEOTIDE SEQUENCE [LARGE SCALE GENOMIC DNA]</scope>
    <source>
        <strain evidence="9 10">CECT 7955</strain>
    </source>
</reference>
<evidence type="ECO:0000256" key="6">
    <source>
        <dbReference type="ARBA" id="ARBA00022989"/>
    </source>
</evidence>
<dbReference type="EMBL" id="JBHMEY010000015">
    <property type="protein sequence ID" value="MFB9096319.1"/>
    <property type="molecule type" value="Genomic_DNA"/>
</dbReference>
<evidence type="ECO:0000256" key="8">
    <source>
        <dbReference type="SAM" id="Phobius"/>
    </source>
</evidence>
<keyword evidence="6 8" id="KW-1133">Transmembrane helix</keyword>
<dbReference type="Proteomes" id="UP001589607">
    <property type="component" value="Unassembled WGS sequence"/>
</dbReference>
<feature type="transmembrane region" description="Helical" evidence="8">
    <location>
        <begin position="141"/>
        <end position="162"/>
    </location>
</feature>
<feature type="transmembrane region" description="Helical" evidence="8">
    <location>
        <begin position="102"/>
        <end position="121"/>
    </location>
</feature>
<gene>
    <name evidence="9" type="primary">xrtK</name>
    <name evidence="9" type="ORF">ACFFVF_07315</name>
</gene>
<dbReference type="GO" id="GO:0016787">
    <property type="term" value="F:hydrolase activity"/>
    <property type="evidence" value="ECO:0007669"/>
    <property type="project" value="UniProtKB-KW"/>
</dbReference>
<comment type="caution">
    <text evidence="9">The sequence shown here is derived from an EMBL/GenBank/DDBJ whole genome shotgun (WGS) entry which is preliminary data.</text>
</comment>
<sequence length="168" mass="19442">MKTNNNKTHIVLLLFLFVFIKFLFAIATVDEIRYFIYPISKIIDTITNTHSVYVVTKGYFNENLNFVINKSCSGINFFLIFLVSISYRYYLEKNKPSSAKNLIISILLALIATLLANSSRILCSITAPTFFSFNLDLLHQIQGTLVYLFFLLFSYLLFDYLLKNKIAK</sequence>
<organism evidence="9 10">
    <name type="scientific">Flavobacterium jumunjinense</name>
    <dbReference type="NCBI Taxonomy" id="998845"/>
    <lineage>
        <taxon>Bacteria</taxon>
        <taxon>Pseudomonadati</taxon>
        <taxon>Bacteroidota</taxon>
        <taxon>Flavobacteriia</taxon>
        <taxon>Flavobacteriales</taxon>
        <taxon>Flavobacteriaceae</taxon>
        <taxon>Flavobacterium</taxon>
    </lineage>
</organism>
<keyword evidence="2" id="KW-1003">Cell membrane</keyword>
<keyword evidence="3" id="KW-0645">Protease</keyword>
<evidence type="ECO:0000313" key="9">
    <source>
        <dbReference type="EMBL" id="MFB9096319.1"/>
    </source>
</evidence>
<evidence type="ECO:0000256" key="1">
    <source>
        <dbReference type="ARBA" id="ARBA00004651"/>
    </source>
</evidence>
<evidence type="ECO:0000256" key="4">
    <source>
        <dbReference type="ARBA" id="ARBA00022692"/>
    </source>
</evidence>
<keyword evidence="7 8" id="KW-0472">Membrane</keyword>
<protein>
    <submittedName>
        <fullName evidence="9">Exosortase K</fullName>
        <ecNumber evidence="9">3.4.22.-</ecNumber>
    </submittedName>
</protein>
<dbReference type="RefSeq" id="WP_236455444.1">
    <property type="nucleotide sequence ID" value="NZ_CBCSGE010000022.1"/>
</dbReference>
<dbReference type="NCBIfam" id="TIGR04287">
    <property type="entry name" value="exosort_XrtK"/>
    <property type="match status" value="1"/>
</dbReference>
<keyword evidence="10" id="KW-1185">Reference proteome</keyword>
<dbReference type="EC" id="3.4.22.-" evidence="9"/>
<evidence type="ECO:0000256" key="5">
    <source>
        <dbReference type="ARBA" id="ARBA00022801"/>
    </source>
</evidence>
<evidence type="ECO:0000313" key="10">
    <source>
        <dbReference type="Proteomes" id="UP001589607"/>
    </source>
</evidence>
<dbReference type="NCBIfam" id="TIGR04178">
    <property type="entry name" value="exo_archaeo"/>
    <property type="match status" value="1"/>
</dbReference>
<evidence type="ECO:0000256" key="7">
    <source>
        <dbReference type="ARBA" id="ARBA00023136"/>
    </source>
</evidence>
<feature type="transmembrane region" description="Helical" evidence="8">
    <location>
        <begin position="73"/>
        <end position="90"/>
    </location>
</feature>
<evidence type="ECO:0000256" key="3">
    <source>
        <dbReference type="ARBA" id="ARBA00022670"/>
    </source>
</evidence>
<name>A0ABV5GLP6_9FLAO</name>
<evidence type="ECO:0000256" key="2">
    <source>
        <dbReference type="ARBA" id="ARBA00022475"/>
    </source>
</evidence>
<dbReference type="InterPro" id="IPR027551">
    <property type="entry name" value="Exosort_XrtK"/>
</dbReference>
<proteinExistence type="predicted"/>
<keyword evidence="4 8" id="KW-0812">Transmembrane</keyword>
<accession>A0ABV5GLP6</accession>
<keyword evidence="5 9" id="KW-0378">Hydrolase</keyword>
<dbReference type="InterPro" id="IPR026392">
    <property type="entry name" value="Exo/Archaeosortase_dom"/>
</dbReference>
<comment type="subcellular location">
    <subcellularLocation>
        <location evidence="1">Cell membrane</location>
        <topology evidence="1">Multi-pass membrane protein</topology>
    </subcellularLocation>
</comment>